<dbReference type="Proteomes" id="UP000757900">
    <property type="component" value="Unassembled WGS sequence"/>
</dbReference>
<protein>
    <submittedName>
        <fullName evidence="10">Response regulator transcription factor</fullName>
    </submittedName>
</protein>
<keyword evidence="5" id="KW-0804">Transcription</keyword>
<dbReference type="PROSITE" id="PS51755">
    <property type="entry name" value="OMPR_PHOB"/>
    <property type="match status" value="1"/>
</dbReference>
<dbReference type="GO" id="GO:0006355">
    <property type="term" value="P:regulation of DNA-templated transcription"/>
    <property type="evidence" value="ECO:0007669"/>
    <property type="project" value="InterPro"/>
</dbReference>
<organism evidence="10 11">
    <name type="scientific">Abiotrophia defectiva</name>
    <name type="common">Streptococcus defectivus</name>
    <dbReference type="NCBI Taxonomy" id="46125"/>
    <lineage>
        <taxon>Bacteria</taxon>
        <taxon>Bacillati</taxon>
        <taxon>Bacillota</taxon>
        <taxon>Bacilli</taxon>
        <taxon>Lactobacillales</taxon>
        <taxon>Aerococcaceae</taxon>
        <taxon>Abiotrophia</taxon>
    </lineage>
</organism>
<evidence type="ECO:0000256" key="2">
    <source>
        <dbReference type="ARBA" id="ARBA00023012"/>
    </source>
</evidence>
<dbReference type="Pfam" id="PF00486">
    <property type="entry name" value="Trans_reg_C"/>
    <property type="match status" value="1"/>
</dbReference>
<keyword evidence="4 7" id="KW-0238">DNA-binding</keyword>
<evidence type="ECO:0000259" key="9">
    <source>
        <dbReference type="PROSITE" id="PS51755"/>
    </source>
</evidence>
<dbReference type="InterPro" id="IPR011006">
    <property type="entry name" value="CheY-like_superfamily"/>
</dbReference>
<dbReference type="CDD" id="cd17624">
    <property type="entry name" value="REC_OmpR_PmrA-like"/>
    <property type="match status" value="1"/>
</dbReference>
<feature type="domain" description="OmpR/PhoB-type" evidence="9">
    <location>
        <begin position="124"/>
        <end position="222"/>
    </location>
</feature>
<reference evidence="10" key="1">
    <citation type="submission" date="2020-04" db="EMBL/GenBank/DDBJ databases">
        <title>Deep metagenomics examines the oral microbiome during advanced dental caries in children, revealing novel taxa and co-occurrences with host molecules.</title>
        <authorList>
            <person name="Baker J.L."/>
            <person name="Morton J.T."/>
            <person name="Dinis M."/>
            <person name="Alvarez R."/>
            <person name="Tran N.C."/>
            <person name="Knight R."/>
            <person name="Edlund A."/>
        </authorList>
    </citation>
    <scope>NUCLEOTIDE SEQUENCE</scope>
    <source>
        <strain evidence="10">JCVI_23_bin.16</strain>
    </source>
</reference>
<evidence type="ECO:0000256" key="1">
    <source>
        <dbReference type="ARBA" id="ARBA00022553"/>
    </source>
</evidence>
<dbReference type="Pfam" id="PF00072">
    <property type="entry name" value="Response_reg"/>
    <property type="match status" value="1"/>
</dbReference>
<evidence type="ECO:0000313" key="10">
    <source>
        <dbReference type="EMBL" id="MBF0934721.1"/>
    </source>
</evidence>
<dbReference type="SUPFAM" id="SSF52172">
    <property type="entry name" value="CheY-like"/>
    <property type="match status" value="1"/>
</dbReference>
<dbReference type="CDD" id="cd00383">
    <property type="entry name" value="trans_reg_C"/>
    <property type="match status" value="1"/>
</dbReference>
<proteinExistence type="predicted"/>
<keyword evidence="1 6" id="KW-0597">Phosphoprotein</keyword>
<dbReference type="InterPro" id="IPR001867">
    <property type="entry name" value="OmpR/PhoB-type_DNA-bd"/>
</dbReference>
<comment type="caution">
    <text evidence="10">The sequence shown here is derived from an EMBL/GenBank/DDBJ whole genome shotgun (WGS) entry which is preliminary data.</text>
</comment>
<keyword evidence="2" id="KW-0902">Two-component regulatory system</keyword>
<name>A0A929MNP2_ABIDE</name>
<feature type="DNA-binding region" description="OmpR/PhoB-type" evidence="7">
    <location>
        <begin position="124"/>
        <end position="222"/>
    </location>
</feature>
<keyword evidence="3" id="KW-0805">Transcription regulation</keyword>
<evidence type="ECO:0000256" key="7">
    <source>
        <dbReference type="PROSITE-ProRule" id="PRU01091"/>
    </source>
</evidence>
<dbReference type="GO" id="GO:0005829">
    <property type="term" value="C:cytosol"/>
    <property type="evidence" value="ECO:0007669"/>
    <property type="project" value="TreeGrafter"/>
</dbReference>
<feature type="domain" description="Response regulatory" evidence="8">
    <location>
        <begin position="2"/>
        <end position="116"/>
    </location>
</feature>
<evidence type="ECO:0000256" key="5">
    <source>
        <dbReference type="ARBA" id="ARBA00023163"/>
    </source>
</evidence>
<dbReference type="InterPro" id="IPR016032">
    <property type="entry name" value="Sig_transdc_resp-reg_C-effctor"/>
</dbReference>
<evidence type="ECO:0000256" key="6">
    <source>
        <dbReference type="PROSITE-ProRule" id="PRU00169"/>
    </source>
</evidence>
<sequence length="237" mass="26233">MRILLAEDEQQLARVVMTALAHEGYQVDWAKDGQQAVQLAQQTVYDLMILDIMMPVKDGIEALKEIRASGHTNHVIMLTAMAEVDDRVTGLDAGADDYLTKPFSLKELLARLRSMSRRVDHYEAPQLALGNTQLKLEEMEVSANNAIRLAGKEAKLLALLMKNPGKALSQTYIYDHVWADEAAPADYELVNVYLAYLVQKLLSIRSNLQIVGQPSGPYQLLVEAAPTEPSQSLEGGD</sequence>
<feature type="modified residue" description="4-aspartylphosphate" evidence="6">
    <location>
        <position position="51"/>
    </location>
</feature>
<accession>A0A929MNP2</accession>
<evidence type="ECO:0000313" key="11">
    <source>
        <dbReference type="Proteomes" id="UP000757900"/>
    </source>
</evidence>
<evidence type="ECO:0000256" key="4">
    <source>
        <dbReference type="ARBA" id="ARBA00023125"/>
    </source>
</evidence>
<dbReference type="PANTHER" id="PTHR48111:SF22">
    <property type="entry name" value="REGULATOR OF RPOS"/>
    <property type="match status" value="1"/>
</dbReference>
<evidence type="ECO:0000259" key="8">
    <source>
        <dbReference type="PROSITE" id="PS50110"/>
    </source>
</evidence>
<dbReference type="InterPro" id="IPR039420">
    <property type="entry name" value="WalR-like"/>
</dbReference>
<dbReference type="Gene3D" id="3.40.50.2300">
    <property type="match status" value="1"/>
</dbReference>
<evidence type="ECO:0000256" key="3">
    <source>
        <dbReference type="ARBA" id="ARBA00023015"/>
    </source>
</evidence>
<dbReference type="InterPro" id="IPR036388">
    <property type="entry name" value="WH-like_DNA-bd_sf"/>
</dbReference>
<dbReference type="SUPFAM" id="SSF46894">
    <property type="entry name" value="C-terminal effector domain of the bipartite response regulators"/>
    <property type="match status" value="1"/>
</dbReference>
<dbReference type="EMBL" id="JABZFV010000057">
    <property type="protein sequence ID" value="MBF0934721.1"/>
    <property type="molecule type" value="Genomic_DNA"/>
</dbReference>
<dbReference type="AlphaFoldDB" id="A0A929MNP2"/>
<dbReference type="FunFam" id="3.40.50.2300:FF:000001">
    <property type="entry name" value="DNA-binding response regulator PhoB"/>
    <property type="match status" value="1"/>
</dbReference>
<dbReference type="SMART" id="SM00862">
    <property type="entry name" value="Trans_reg_C"/>
    <property type="match status" value="1"/>
</dbReference>
<dbReference type="Gene3D" id="6.10.250.690">
    <property type="match status" value="1"/>
</dbReference>
<gene>
    <name evidence="10" type="ORF">HXK00_03630</name>
</gene>
<dbReference type="GO" id="GO:0000976">
    <property type="term" value="F:transcription cis-regulatory region binding"/>
    <property type="evidence" value="ECO:0007669"/>
    <property type="project" value="TreeGrafter"/>
</dbReference>
<dbReference type="GO" id="GO:0032993">
    <property type="term" value="C:protein-DNA complex"/>
    <property type="evidence" value="ECO:0007669"/>
    <property type="project" value="TreeGrafter"/>
</dbReference>
<dbReference type="SMART" id="SM00448">
    <property type="entry name" value="REC"/>
    <property type="match status" value="1"/>
</dbReference>
<dbReference type="PROSITE" id="PS50110">
    <property type="entry name" value="RESPONSE_REGULATORY"/>
    <property type="match status" value="1"/>
</dbReference>
<dbReference type="GO" id="GO:0000156">
    <property type="term" value="F:phosphorelay response regulator activity"/>
    <property type="evidence" value="ECO:0007669"/>
    <property type="project" value="TreeGrafter"/>
</dbReference>
<dbReference type="InterPro" id="IPR001789">
    <property type="entry name" value="Sig_transdc_resp-reg_receiver"/>
</dbReference>
<dbReference type="PANTHER" id="PTHR48111">
    <property type="entry name" value="REGULATOR OF RPOS"/>
    <property type="match status" value="1"/>
</dbReference>
<dbReference type="Gene3D" id="1.10.10.10">
    <property type="entry name" value="Winged helix-like DNA-binding domain superfamily/Winged helix DNA-binding domain"/>
    <property type="match status" value="1"/>
</dbReference>